<dbReference type="RefSeq" id="WP_210882992.1">
    <property type="nucleotide sequence ID" value="NZ_JAGPYQ010000001.1"/>
</dbReference>
<proteinExistence type="predicted"/>
<sequence>MAIGIPQDEIMRRDRIADRGMHRSIERITQAVPFEFTPDHHSQQLANFRIAGRAFNASGLRFENVVADMGIAAALDLNIDVIFNSYASGAAGLVQERPQVGDRLVLAEQITGFHTLDYLGPQGAFHESLHDLRSHAQIAEFRKLLAETEVEGKDLKVLAAEVAAQADRHARDVLDRFIKGKGKIRTYGVPAAAVFLNHILPGAGAAFGGIFSAKDWLDDREVKKRVGWAPFVLDARNPRK</sequence>
<organism evidence="1 2">
    <name type="scientific">Streptomyces liliiviolaceus</name>
    <dbReference type="NCBI Taxonomy" id="2823109"/>
    <lineage>
        <taxon>Bacteria</taxon>
        <taxon>Bacillati</taxon>
        <taxon>Actinomycetota</taxon>
        <taxon>Actinomycetes</taxon>
        <taxon>Kitasatosporales</taxon>
        <taxon>Streptomycetaceae</taxon>
        <taxon>Streptomyces</taxon>
    </lineage>
</organism>
<evidence type="ECO:0000313" key="1">
    <source>
        <dbReference type="EMBL" id="MBQ0849334.1"/>
    </source>
</evidence>
<accession>A0A940XNU2</accession>
<keyword evidence="2" id="KW-1185">Reference proteome</keyword>
<protein>
    <submittedName>
        <fullName evidence="1">Uncharacterized protein</fullName>
    </submittedName>
</protein>
<reference evidence="1 2" key="1">
    <citation type="submission" date="2021-04" db="EMBL/GenBank/DDBJ databases">
        <authorList>
            <person name="Tang X."/>
            <person name="Zhou X."/>
            <person name="Chen X."/>
            <person name="Cernava T."/>
            <person name="Zhang C."/>
        </authorList>
    </citation>
    <scope>NUCLEOTIDE SEQUENCE [LARGE SCALE GENOMIC DNA]</scope>
    <source>
        <strain evidence="1 2">BH-SS-21</strain>
    </source>
</reference>
<comment type="caution">
    <text evidence="1">The sequence shown here is derived from an EMBL/GenBank/DDBJ whole genome shotgun (WGS) entry which is preliminary data.</text>
</comment>
<gene>
    <name evidence="1" type="ORF">J8N05_14085</name>
</gene>
<dbReference type="AlphaFoldDB" id="A0A940XNU2"/>
<name>A0A940XNU2_9ACTN</name>
<dbReference type="Proteomes" id="UP000677413">
    <property type="component" value="Unassembled WGS sequence"/>
</dbReference>
<evidence type="ECO:0000313" key="2">
    <source>
        <dbReference type="Proteomes" id="UP000677413"/>
    </source>
</evidence>
<dbReference type="EMBL" id="JAGPYQ010000001">
    <property type="protein sequence ID" value="MBQ0849334.1"/>
    <property type="molecule type" value="Genomic_DNA"/>
</dbReference>